<dbReference type="EMBL" id="GG666606">
    <property type="protein sequence ID" value="EEN49808.1"/>
    <property type="molecule type" value="Genomic_DNA"/>
</dbReference>
<feature type="region of interest" description="Disordered" evidence="1">
    <location>
        <begin position="105"/>
        <end position="141"/>
    </location>
</feature>
<dbReference type="AlphaFoldDB" id="C3ZC36"/>
<feature type="compositionally biased region" description="Basic and acidic residues" evidence="1">
    <location>
        <begin position="105"/>
        <end position="114"/>
    </location>
</feature>
<dbReference type="Gene3D" id="3.30.160.60">
    <property type="entry name" value="Classic Zinc Finger"/>
    <property type="match status" value="1"/>
</dbReference>
<name>C3ZC36_BRAFL</name>
<evidence type="ECO:0000313" key="2">
    <source>
        <dbReference type="EMBL" id="EEN49808.1"/>
    </source>
</evidence>
<dbReference type="InterPro" id="IPR036236">
    <property type="entry name" value="Znf_C2H2_sf"/>
</dbReference>
<organism>
    <name type="scientific">Branchiostoma floridae</name>
    <name type="common">Florida lancelet</name>
    <name type="synonym">Amphioxus</name>
    <dbReference type="NCBI Taxonomy" id="7739"/>
    <lineage>
        <taxon>Eukaryota</taxon>
        <taxon>Metazoa</taxon>
        <taxon>Chordata</taxon>
        <taxon>Cephalochordata</taxon>
        <taxon>Leptocardii</taxon>
        <taxon>Amphioxiformes</taxon>
        <taxon>Branchiostomatidae</taxon>
        <taxon>Branchiostoma</taxon>
    </lineage>
</organism>
<gene>
    <name evidence="2" type="ORF">BRAFLDRAFT_75744</name>
</gene>
<accession>C3ZC36</accession>
<protein>
    <recommendedName>
        <fullName evidence="3">C2H2-type domain-containing protein</fullName>
    </recommendedName>
</protein>
<evidence type="ECO:0008006" key="3">
    <source>
        <dbReference type="Google" id="ProtNLM"/>
    </source>
</evidence>
<dbReference type="SUPFAM" id="SSF57667">
    <property type="entry name" value="beta-beta-alpha zinc fingers"/>
    <property type="match status" value="1"/>
</dbReference>
<dbReference type="InParanoid" id="C3ZC36"/>
<reference evidence="2" key="1">
    <citation type="journal article" date="2008" name="Nature">
        <title>The amphioxus genome and the evolution of the chordate karyotype.</title>
        <authorList>
            <consortium name="US DOE Joint Genome Institute (JGI-PGF)"/>
            <person name="Putnam N.H."/>
            <person name="Butts T."/>
            <person name="Ferrier D.E.K."/>
            <person name="Furlong R.F."/>
            <person name="Hellsten U."/>
            <person name="Kawashima T."/>
            <person name="Robinson-Rechavi M."/>
            <person name="Shoguchi E."/>
            <person name="Terry A."/>
            <person name="Yu J.-K."/>
            <person name="Benito-Gutierrez E.L."/>
            <person name="Dubchak I."/>
            <person name="Garcia-Fernandez J."/>
            <person name="Gibson-Brown J.J."/>
            <person name="Grigoriev I.V."/>
            <person name="Horton A.C."/>
            <person name="de Jong P.J."/>
            <person name="Jurka J."/>
            <person name="Kapitonov V.V."/>
            <person name="Kohara Y."/>
            <person name="Kuroki Y."/>
            <person name="Lindquist E."/>
            <person name="Lucas S."/>
            <person name="Osoegawa K."/>
            <person name="Pennacchio L.A."/>
            <person name="Salamov A.A."/>
            <person name="Satou Y."/>
            <person name="Sauka-Spengler T."/>
            <person name="Schmutz J."/>
            <person name="Shin-I T."/>
            <person name="Toyoda A."/>
            <person name="Bronner-Fraser M."/>
            <person name="Fujiyama A."/>
            <person name="Holland L.Z."/>
            <person name="Holland P.W.H."/>
            <person name="Satoh N."/>
            <person name="Rokhsar D.S."/>
        </authorList>
    </citation>
    <scope>NUCLEOTIDE SEQUENCE [LARGE SCALE GENOMIC DNA]</scope>
    <source>
        <strain evidence="2">S238N-H82</strain>
        <tissue evidence="2">Testes</tissue>
    </source>
</reference>
<sequence>MKKREREREVNERLVRQHQAVLRRDTRRERRPAVSAWPREDVTLLYTAGREQMREKWRYPFVEGPTIGLTVMSVTKKFSRLDSIRRHMLTHTWENPHTCVVCEHKPAKKSDPKHKTTTTTAEKVDTQPLATTCPVKKNDFH</sequence>
<proteinExistence type="predicted"/>
<evidence type="ECO:0000256" key="1">
    <source>
        <dbReference type="SAM" id="MobiDB-lite"/>
    </source>
</evidence>